<dbReference type="AlphaFoldDB" id="A0A2Z4XYK1"/>
<protein>
    <submittedName>
        <fullName evidence="5">Thioredoxin domain-containing protein</fullName>
    </submittedName>
</protein>
<evidence type="ECO:0000313" key="6">
    <source>
        <dbReference type="Proteomes" id="UP000251120"/>
    </source>
</evidence>
<dbReference type="InterPro" id="IPR012336">
    <property type="entry name" value="Thioredoxin-like_fold"/>
</dbReference>
<dbReference type="Proteomes" id="UP000681131">
    <property type="component" value="Chromosome"/>
</dbReference>
<dbReference type="Proteomes" id="UP000251120">
    <property type="component" value="Chromosome"/>
</dbReference>
<keyword evidence="2" id="KW-0732">Signal</keyword>
<dbReference type="GO" id="GO:0015036">
    <property type="term" value="F:disulfide oxidoreductase activity"/>
    <property type="evidence" value="ECO:0007669"/>
    <property type="project" value="UniProtKB-ARBA"/>
</dbReference>
<feature type="domain" description="Thioredoxin" evidence="3">
    <location>
        <begin position="22"/>
        <end position="184"/>
    </location>
</feature>
<dbReference type="PROSITE" id="PS51257">
    <property type="entry name" value="PROKAR_LIPOPROTEIN"/>
    <property type="match status" value="1"/>
</dbReference>
<evidence type="ECO:0000313" key="5">
    <source>
        <dbReference type="EMBL" id="QIW11744.1"/>
    </source>
</evidence>
<reference evidence="5 7" key="2">
    <citation type="submission" date="2019-08" db="EMBL/GenBank/DDBJ databases">
        <title>Complete genome sequences of Francisella adeliensis (FSC1325 and FSC1326).</title>
        <authorList>
            <person name="Ohrman C."/>
            <person name="Uneklint I."/>
            <person name="Vallesi A."/>
            <person name="Karlsson L."/>
            <person name="Sjodin A."/>
        </authorList>
    </citation>
    <scope>NUCLEOTIDE SEQUENCE [LARGE SCALE GENOMIC DNA]</scope>
    <source>
        <strain evidence="5 7">FSC1325</strain>
    </source>
</reference>
<proteinExistence type="predicted"/>
<dbReference type="PROSITE" id="PS00194">
    <property type="entry name" value="THIOREDOXIN_1"/>
    <property type="match status" value="1"/>
</dbReference>
<dbReference type="SUPFAM" id="SSF52833">
    <property type="entry name" value="Thioredoxin-like"/>
    <property type="match status" value="1"/>
</dbReference>
<evidence type="ECO:0000259" key="3">
    <source>
        <dbReference type="PROSITE" id="PS51352"/>
    </source>
</evidence>
<keyword evidence="7" id="KW-1185">Reference proteome</keyword>
<dbReference type="RefSeq" id="WP_112869686.1">
    <property type="nucleotide sequence ID" value="NZ_CP021781.1"/>
</dbReference>
<dbReference type="EMBL" id="CP021781">
    <property type="protein sequence ID" value="AXA33513.1"/>
    <property type="molecule type" value="Genomic_DNA"/>
</dbReference>
<sequence length="260" mass="28316">MKKILSAIIGVSALALVSCSNKSEPPVAPEAYTQTQANGFVETIVTPVVINEILNDPKTPTFGPKDAKQAVVVFFDFGCGTCAQISKQVAKLTKEHPNAKFIFKAYPSPKRDAKVPNYASLIASEAYLQGGSELFMAYDKAIFDQRIANGKLTESDVDGVAKQLGIDFDKKELLEKAKTEELQTRKLGKTIGFKGPHDIIIMPTKLAGMSQAELNQNADSIKKDIFVISHRDAEKKGLDSVGIAKWEGQEITRTLNKVGK</sequence>
<dbReference type="InterPro" id="IPR017937">
    <property type="entry name" value="Thioredoxin_CS"/>
</dbReference>
<organism evidence="4 6">
    <name type="scientific">Francisella adeliensis</name>
    <dbReference type="NCBI Taxonomy" id="2007306"/>
    <lineage>
        <taxon>Bacteria</taxon>
        <taxon>Pseudomonadati</taxon>
        <taxon>Pseudomonadota</taxon>
        <taxon>Gammaproteobacteria</taxon>
        <taxon>Thiotrichales</taxon>
        <taxon>Francisellaceae</taxon>
        <taxon>Francisella</taxon>
    </lineage>
</organism>
<evidence type="ECO:0000313" key="4">
    <source>
        <dbReference type="EMBL" id="AXA33513.1"/>
    </source>
</evidence>
<dbReference type="InterPro" id="IPR013766">
    <property type="entry name" value="Thioredoxin_domain"/>
</dbReference>
<reference evidence="4 6" key="1">
    <citation type="submission" date="2017-06" db="EMBL/GenBank/DDBJ databases">
        <title>Complete genome of Francisella adeliensis.</title>
        <authorList>
            <person name="Vallesi A."/>
            <person name="Sjodin A."/>
        </authorList>
    </citation>
    <scope>NUCLEOTIDE SEQUENCE [LARGE SCALE GENOMIC DNA]</scope>
    <source>
        <strain evidence="4 6">FDC440</strain>
    </source>
</reference>
<feature type="chain" id="PRO_5016347352" evidence="2">
    <location>
        <begin position="24"/>
        <end position="260"/>
    </location>
</feature>
<dbReference type="OrthoDB" id="9780340at2"/>
<dbReference type="EMBL" id="CP043424">
    <property type="protein sequence ID" value="QIW11744.1"/>
    <property type="molecule type" value="Genomic_DNA"/>
</dbReference>
<gene>
    <name evidence="4" type="ORF">CDH04_03375</name>
    <name evidence="5" type="ORF">FZC43_03375</name>
</gene>
<name>A0A2Z4XYK1_9GAMM</name>
<dbReference type="PROSITE" id="PS51352">
    <property type="entry name" value="THIOREDOXIN_2"/>
    <property type="match status" value="1"/>
</dbReference>
<dbReference type="KEGG" id="fad:CDH04_03375"/>
<evidence type="ECO:0000256" key="2">
    <source>
        <dbReference type="SAM" id="SignalP"/>
    </source>
</evidence>
<keyword evidence="1" id="KW-0676">Redox-active center</keyword>
<feature type="signal peptide" evidence="2">
    <location>
        <begin position="1"/>
        <end position="23"/>
    </location>
</feature>
<dbReference type="InterPro" id="IPR036249">
    <property type="entry name" value="Thioredoxin-like_sf"/>
</dbReference>
<accession>A0A2Z4XYK1</accession>
<evidence type="ECO:0000313" key="7">
    <source>
        <dbReference type="Proteomes" id="UP000681131"/>
    </source>
</evidence>
<evidence type="ECO:0000256" key="1">
    <source>
        <dbReference type="ARBA" id="ARBA00023284"/>
    </source>
</evidence>
<dbReference type="Gene3D" id="3.40.30.10">
    <property type="entry name" value="Glutaredoxin"/>
    <property type="match status" value="1"/>
</dbReference>
<dbReference type="Pfam" id="PF13462">
    <property type="entry name" value="Thioredoxin_4"/>
    <property type="match status" value="1"/>
</dbReference>